<comment type="pathway">
    <text evidence="1">Carbohydrate degradation; pentose phosphate pathway; D-ribulose 5-phosphate from D-glucose 6-phosphate (oxidative stage): step 1/3.</text>
</comment>
<keyword evidence="5" id="KW-0560">Oxidoreductase</keyword>
<gene>
    <name evidence="8" type="ORF">ZOSMA_79G00340</name>
</gene>
<dbReference type="GO" id="GO:0050661">
    <property type="term" value="F:NADP binding"/>
    <property type="evidence" value="ECO:0007669"/>
    <property type="project" value="InterPro"/>
</dbReference>
<dbReference type="InterPro" id="IPR001282">
    <property type="entry name" value="G6P_DH"/>
</dbReference>
<feature type="domain" description="Glucose-6-phosphate dehydrogenase NAD-binding" evidence="7">
    <location>
        <begin position="29"/>
        <end position="159"/>
    </location>
</feature>
<dbReference type="Pfam" id="PF00479">
    <property type="entry name" value="G6PD_N"/>
    <property type="match status" value="1"/>
</dbReference>
<evidence type="ECO:0000256" key="6">
    <source>
        <dbReference type="ARBA" id="ARBA00023277"/>
    </source>
</evidence>
<keyword evidence="4" id="KW-0521">NADP</keyword>
<dbReference type="Proteomes" id="UP000036987">
    <property type="component" value="Unassembled WGS sequence"/>
</dbReference>
<evidence type="ECO:0000256" key="4">
    <source>
        <dbReference type="ARBA" id="ARBA00022857"/>
    </source>
</evidence>
<dbReference type="AlphaFoldDB" id="A0A0K9NQ50"/>
<proteinExistence type="predicted"/>
<dbReference type="EMBL" id="LFYR01001977">
    <property type="protein sequence ID" value="KMZ58192.1"/>
    <property type="molecule type" value="Genomic_DNA"/>
</dbReference>
<sequence>MSNLVGTSSSERNSGEGFIQSKCRCLSIIVLGASGDLAKKKTFPALFNLYNKGFLDSYDVHIFGYARTKITVDDLRDRIRGFLKGKDEKSEDASSFLQLIKYVSGSYDSEDGFQALDGEIFEHESLMNCGTNSRRLFYLALPPSVYLSVCKMIRNCCMNQC</sequence>
<dbReference type="GO" id="GO:0006006">
    <property type="term" value="P:glucose metabolic process"/>
    <property type="evidence" value="ECO:0007669"/>
    <property type="project" value="UniProtKB-KW"/>
</dbReference>
<dbReference type="SUPFAM" id="SSF51735">
    <property type="entry name" value="NAD(P)-binding Rossmann-fold domains"/>
    <property type="match status" value="1"/>
</dbReference>
<dbReference type="PANTHER" id="PTHR23429">
    <property type="entry name" value="GLUCOSE-6-PHOSPHATE 1-DEHYDROGENASE G6PD"/>
    <property type="match status" value="1"/>
</dbReference>
<dbReference type="Gene3D" id="3.40.50.720">
    <property type="entry name" value="NAD(P)-binding Rossmann-like Domain"/>
    <property type="match status" value="1"/>
</dbReference>
<evidence type="ECO:0000256" key="3">
    <source>
        <dbReference type="ARBA" id="ARBA00022526"/>
    </source>
</evidence>
<reference evidence="9" key="1">
    <citation type="journal article" date="2016" name="Nature">
        <title>The genome of the seagrass Zostera marina reveals angiosperm adaptation to the sea.</title>
        <authorList>
            <person name="Olsen J.L."/>
            <person name="Rouze P."/>
            <person name="Verhelst B."/>
            <person name="Lin Y.-C."/>
            <person name="Bayer T."/>
            <person name="Collen J."/>
            <person name="Dattolo E."/>
            <person name="De Paoli E."/>
            <person name="Dittami S."/>
            <person name="Maumus F."/>
            <person name="Michel G."/>
            <person name="Kersting A."/>
            <person name="Lauritano C."/>
            <person name="Lohaus R."/>
            <person name="Toepel M."/>
            <person name="Tonon T."/>
            <person name="Vanneste K."/>
            <person name="Amirebrahimi M."/>
            <person name="Brakel J."/>
            <person name="Bostroem C."/>
            <person name="Chovatia M."/>
            <person name="Grimwood J."/>
            <person name="Jenkins J.W."/>
            <person name="Jueterbock A."/>
            <person name="Mraz A."/>
            <person name="Stam W.T."/>
            <person name="Tice H."/>
            <person name="Bornberg-Bauer E."/>
            <person name="Green P.J."/>
            <person name="Pearson G.A."/>
            <person name="Procaccini G."/>
            <person name="Duarte C.M."/>
            <person name="Schmutz J."/>
            <person name="Reusch T.B.H."/>
            <person name="Van de Peer Y."/>
        </authorList>
    </citation>
    <scope>NUCLEOTIDE SEQUENCE [LARGE SCALE GENOMIC DNA]</scope>
    <source>
        <strain evidence="9">cv. Finnish</strain>
    </source>
</reference>
<dbReference type="GO" id="GO:0004345">
    <property type="term" value="F:glucose-6-phosphate dehydrogenase activity"/>
    <property type="evidence" value="ECO:0007669"/>
    <property type="project" value="UniProtKB-EC"/>
</dbReference>
<dbReference type="InterPro" id="IPR022674">
    <property type="entry name" value="G6P_DH_NAD-bd"/>
</dbReference>
<dbReference type="OMA" id="VCKMIST"/>
<dbReference type="InterPro" id="IPR036291">
    <property type="entry name" value="NAD(P)-bd_dom_sf"/>
</dbReference>
<dbReference type="OrthoDB" id="1715458at2759"/>
<keyword evidence="6" id="KW-0119">Carbohydrate metabolism</keyword>
<evidence type="ECO:0000259" key="7">
    <source>
        <dbReference type="Pfam" id="PF00479"/>
    </source>
</evidence>
<evidence type="ECO:0000313" key="8">
    <source>
        <dbReference type="EMBL" id="KMZ58192.1"/>
    </source>
</evidence>
<dbReference type="STRING" id="29655.A0A0K9NQ50"/>
<evidence type="ECO:0000256" key="1">
    <source>
        <dbReference type="ARBA" id="ARBA00004937"/>
    </source>
</evidence>
<name>A0A0K9NQ50_ZOSMR</name>
<keyword evidence="9" id="KW-1185">Reference proteome</keyword>
<organism evidence="8 9">
    <name type="scientific">Zostera marina</name>
    <name type="common">Eelgrass</name>
    <dbReference type="NCBI Taxonomy" id="29655"/>
    <lineage>
        <taxon>Eukaryota</taxon>
        <taxon>Viridiplantae</taxon>
        <taxon>Streptophyta</taxon>
        <taxon>Embryophyta</taxon>
        <taxon>Tracheophyta</taxon>
        <taxon>Spermatophyta</taxon>
        <taxon>Magnoliopsida</taxon>
        <taxon>Liliopsida</taxon>
        <taxon>Zosteraceae</taxon>
        <taxon>Zostera</taxon>
    </lineage>
</organism>
<evidence type="ECO:0000313" key="9">
    <source>
        <dbReference type="Proteomes" id="UP000036987"/>
    </source>
</evidence>
<dbReference type="EC" id="1.1.1.49" evidence="2"/>
<evidence type="ECO:0000256" key="2">
    <source>
        <dbReference type="ARBA" id="ARBA00013019"/>
    </source>
</evidence>
<accession>A0A0K9NQ50</accession>
<evidence type="ECO:0000256" key="5">
    <source>
        <dbReference type="ARBA" id="ARBA00023002"/>
    </source>
</evidence>
<protein>
    <recommendedName>
        <fullName evidence="2">glucose-6-phosphate dehydrogenase (NADP(+))</fullName>
        <ecNumber evidence="2">1.1.1.49</ecNumber>
    </recommendedName>
</protein>
<comment type="caution">
    <text evidence="8">The sequence shown here is derived from an EMBL/GenBank/DDBJ whole genome shotgun (WGS) entry which is preliminary data.</text>
</comment>
<dbReference type="PANTHER" id="PTHR23429:SF0">
    <property type="entry name" value="GLUCOSE-6-PHOSPHATE 1-DEHYDROGENASE"/>
    <property type="match status" value="1"/>
</dbReference>
<keyword evidence="3" id="KW-0313">Glucose metabolism</keyword>